<dbReference type="GO" id="GO:0003824">
    <property type="term" value="F:catalytic activity"/>
    <property type="evidence" value="ECO:0007669"/>
    <property type="project" value="InterPro"/>
</dbReference>
<dbReference type="AlphaFoldDB" id="A0A6M1S4M4"/>
<dbReference type="SUPFAM" id="SSF51621">
    <property type="entry name" value="Phosphoenolpyruvate/pyruvate domain"/>
    <property type="match status" value="1"/>
</dbReference>
<organism evidence="1 2">
    <name type="scientific">Rhizobium daejeonense</name>
    <dbReference type="NCBI Taxonomy" id="240521"/>
    <lineage>
        <taxon>Bacteria</taxon>
        <taxon>Pseudomonadati</taxon>
        <taxon>Pseudomonadota</taxon>
        <taxon>Alphaproteobacteria</taxon>
        <taxon>Hyphomicrobiales</taxon>
        <taxon>Rhizobiaceae</taxon>
        <taxon>Rhizobium/Agrobacterium group</taxon>
        <taxon>Rhizobium</taxon>
    </lineage>
</organism>
<reference evidence="1 2" key="1">
    <citation type="submission" date="2020-02" db="EMBL/GenBank/DDBJ databases">
        <title>Genome sequence of the type strain CCBAU10050 of Rhizobium daejeonense.</title>
        <authorList>
            <person name="Gao J."/>
            <person name="Sun J."/>
        </authorList>
    </citation>
    <scope>NUCLEOTIDE SEQUENCE [LARGE SCALE GENOMIC DNA]</scope>
    <source>
        <strain evidence="1 2">CCBAU10050</strain>
    </source>
</reference>
<accession>A0A6M1S4M4</accession>
<dbReference type="InterPro" id="IPR040442">
    <property type="entry name" value="Pyrv_kinase-like_dom_sf"/>
</dbReference>
<comment type="caution">
    <text evidence="1">The sequence shown here is derived from an EMBL/GenBank/DDBJ whole genome shotgun (WGS) entry which is preliminary data.</text>
</comment>
<gene>
    <name evidence="1" type="ORF">G6N76_10525</name>
</gene>
<keyword evidence="2" id="KW-1185">Reference proteome</keyword>
<proteinExistence type="predicted"/>
<dbReference type="InterPro" id="IPR015813">
    <property type="entry name" value="Pyrv/PenolPyrv_kinase-like_dom"/>
</dbReference>
<dbReference type="Proteomes" id="UP000477849">
    <property type="component" value="Unassembled WGS sequence"/>
</dbReference>
<sequence length="244" mass="25567">MFINREADLASNANDILKGPSLRILLEIASTFEARNVAHAVDAIVVNGSGQTDKSPFEEGHGDIPRLAYLDNNPDNDALAAQLAVLMESLPHGIVLGKTRNGSDLQRLDTLLSAEEAMRQLPVGATAILAVMGDNPAGLLNAESFAGRTPRLKGLGCNTSALRRSDGAAGTLRLAADITLLAASHADVPAFSWLEPELSGKALAEACTRARQDGFTALVTSRATQVATILATRDSDAETLEEAG</sequence>
<name>A0A6M1S4M4_9HYPH</name>
<dbReference type="RefSeq" id="WP_163905419.1">
    <property type="nucleotide sequence ID" value="NZ_CP048427.1"/>
</dbReference>
<dbReference type="EMBL" id="JAAKZH010000003">
    <property type="protein sequence ID" value="NGO64110.1"/>
    <property type="molecule type" value="Genomic_DNA"/>
</dbReference>
<dbReference type="Gene3D" id="3.20.20.60">
    <property type="entry name" value="Phosphoenolpyruvate-binding domains"/>
    <property type="match status" value="1"/>
</dbReference>
<protein>
    <submittedName>
        <fullName evidence="1">Uncharacterized protein</fullName>
    </submittedName>
</protein>
<evidence type="ECO:0000313" key="2">
    <source>
        <dbReference type="Proteomes" id="UP000477849"/>
    </source>
</evidence>
<evidence type="ECO:0000313" key="1">
    <source>
        <dbReference type="EMBL" id="NGO64110.1"/>
    </source>
</evidence>